<dbReference type="InterPro" id="IPR036291">
    <property type="entry name" value="NAD(P)-bd_dom_sf"/>
</dbReference>
<keyword evidence="2" id="KW-0560">Oxidoreductase</keyword>
<proteinExistence type="inferred from homology"/>
<feature type="region of interest" description="Disordered" evidence="3">
    <location>
        <begin position="136"/>
        <end position="161"/>
    </location>
</feature>
<evidence type="ECO:0000256" key="3">
    <source>
        <dbReference type="SAM" id="MobiDB-lite"/>
    </source>
</evidence>
<dbReference type="GO" id="GO:0006412">
    <property type="term" value="P:translation"/>
    <property type="evidence" value="ECO:0007669"/>
    <property type="project" value="UniProtKB-KW"/>
</dbReference>
<dbReference type="PRINTS" id="PR00081">
    <property type="entry name" value="GDHRDH"/>
</dbReference>
<evidence type="ECO:0000256" key="1">
    <source>
        <dbReference type="ARBA" id="ARBA00006484"/>
    </source>
</evidence>
<dbReference type="AlphaFoldDB" id="A0A346Y1S1"/>
<keyword evidence="5" id="KW-1185">Reference proteome</keyword>
<dbReference type="Proteomes" id="UP000264006">
    <property type="component" value="Chromosome"/>
</dbReference>
<protein>
    <submittedName>
        <fullName evidence="4">3-oxoacyl-[acyl-carrier protein] reductase</fullName>
    </submittedName>
</protein>
<evidence type="ECO:0000256" key="2">
    <source>
        <dbReference type="ARBA" id="ARBA00023002"/>
    </source>
</evidence>
<dbReference type="CDD" id="cd05233">
    <property type="entry name" value="SDR_c"/>
    <property type="match status" value="1"/>
</dbReference>
<feature type="compositionally biased region" description="Basic residues" evidence="3">
    <location>
        <begin position="139"/>
        <end position="152"/>
    </location>
</feature>
<dbReference type="PANTHER" id="PTHR43669:SF3">
    <property type="entry name" value="ALCOHOL DEHYDROGENASE, PUTATIVE (AFU_ORTHOLOGUE AFUA_3G03445)-RELATED"/>
    <property type="match status" value="1"/>
</dbReference>
<dbReference type="Gene3D" id="3.40.50.720">
    <property type="entry name" value="NAD(P)-binding Rossmann-like Domain"/>
    <property type="match status" value="1"/>
</dbReference>
<dbReference type="Pfam" id="PF00106">
    <property type="entry name" value="adh_short"/>
    <property type="match status" value="1"/>
</dbReference>
<gene>
    <name evidence="4" type="ORF">DVS28_a3746</name>
</gene>
<dbReference type="PANTHER" id="PTHR43669">
    <property type="entry name" value="5-KETO-D-GLUCONATE 5-REDUCTASE"/>
    <property type="match status" value="1"/>
</dbReference>
<reference evidence="4 5" key="1">
    <citation type="submission" date="2018-09" db="EMBL/GenBank/DDBJ databases">
        <title>Complete genome sequence of Euzebya sp. DY32-46 isolated from seawater of Pacific Ocean.</title>
        <authorList>
            <person name="Xu L."/>
            <person name="Wu Y.-H."/>
            <person name="Xu X.-W."/>
        </authorList>
    </citation>
    <scope>NUCLEOTIDE SEQUENCE [LARGE SCALE GENOMIC DNA]</scope>
    <source>
        <strain evidence="4 5">DY32-46</strain>
    </source>
</reference>
<evidence type="ECO:0000313" key="5">
    <source>
        <dbReference type="Proteomes" id="UP000264006"/>
    </source>
</evidence>
<dbReference type="KEGG" id="euz:DVS28_a3746"/>
<sequence>MTEDRQVALVTGASRGIGAATAIALAAEGYDVALASRTVEDLEKVAAQCAEHGVRTLVVQTDVMEEAQVRHAVTHTADELGRLDVLVNNAGWNSFMVPITEMRSSGWEKGLTLNLTQAFWATQEAGKLMTAQGSGSIVKCRRSPGRGPHRAWRTTARPRPG</sequence>
<accession>A0A346Y1S1</accession>
<name>A0A346Y1S1_9ACTN</name>
<organism evidence="4 5">
    <name type="scientific">Euzebya pacifica</name>
    <dbReference type="NCBI Taxonomy" id="1608957"/>
    <lineage>
        <taxon>Bacteria</taxon>
        <taxon>Bacillati</taxon>
        <taxon>Actinomycetota</taxon>
        <taxon>Nitriliruptoria</taxon>
        <taxon>Euzebyales</taxon>
    </lineage>
</organism>
<evidence type="ECO:0000313" key="4">
    <source>
        <dbReference type="EMBL" id="AXV08418.1"/>
    </source>
</evidence>
<dbReference type="SUPFAM" id="SSF51735">
    <property type="entry name" value="NAD(P)-binding Rossmann-fold domains"/>
    <property type="match status" value="1"/>
</dbReference>
<dbReference type="EMBL" id="CP031165">
    <property type="protein sequence ID" value="AXV08418.1"/>
    <property type="molecule type" value="Genomic_DNA"/>
</dbReference>
<comment type="similarity">
    <text evidence="1">Belongs to the short-chain dehydrogenases/reductases (SDR) family.</text>
</comment>
<dbReference type="InterPro" id="IPR002347">
    <property type="entry name" value="SDR_fam"/>
</dbReference>
<dbReference type="GO" id="GO:0016491">
    <property type="term" value="F:oxidoreductase activity"/>
    <property type="evidence" value="ECO:0007669"/>
    <property type="project" value="UniProtKB-KW"/>
</dbReference>
<dbReference type="GO" id="GO:0016740">
    <property type="term" value="F:transferase activity"/>
    <property type="evidence" value="ECO:0007669"/>
    <property type="project" value="UniProtKB-KW"/>
</dbReference>